<proteinExistence type="predicted"/>
<dbReference type="CDD" id="cd01949">
    <property type="entry name" value="GGDEF"/>
    <property type="match status" value="1"/>
</dbReference>
<dbReference type="CDD" id="cd01007">
    <property type="entry name" value="PBP2_BvgS_HisK_like"/>
    <property type="match status" value="1"/>
</dbReference>
<dbReference type="AlphaFoldDB" id="A0A410PY55"/>
<dbReference type="Pfam" id="PF00497">
    <property type="entry name" value="SBP_bac_3"/>
    <property type="match status" value="2"/>
</dbReference>
<dbReference type="GO" id="GO:0043709">
    <property type="term" value="P:cell adhesion involved in single-species biofilm formation"/>
    <property type="evidence" value="ECO:0007669"/>
    <property type="project" value="TreeGrafter"/>
</dbReference>
<dbReference type="SUPFAM" id="SSF53850">
    <property type="entry name" value="Periplasmic binding protein-like II"/>
    <property type="match status" value="2"/>
</dbReference>
<dbReference type="EMBL" id="CP035281">
    <property type="protein sequence ID" value="QAT43881.1"/>
    <property type="molecule type" value="Genomic_DNA"/>
</dbReference>
<dbReference type="NCBIfam" id="TIGR00254">
    <property type="entry name" value="GGDEF"/>
    <property type="match status" value="1"/>
</dbReference>
<dbReference type="KEGG" id="amij:EQM06_11960"/>
<evidence type="ECO:0000313" key="3">
    <source>
        <dbReference type="EMBL" id="QAT43881.1"/>
    </source>
</evidence>
<dbReference type="InterPro" id="IPR000160">
    <property type="entry name" value="GGDEF_dom"/>
</dbReference>
<accession>A0A410PY55</accession>
<gene>
    <name evidence="3" type="ORF">EQM06_11960</name>
</gene>
<dbReference type="RefSeq" id="WP_128746589.1">
    <property type="nucleotide sequence ID" value="NZ_CP035281.1"/>
</dbReference>
<dbReference type="PANTHER" id="PTHR45138">
    <property type="entry name" value="REGULATORY COMPONENTS OF SENSORY TRANSDUCTION SYSTEM"/>
    <property type="match status" value="1"/>
</dbReference>
<dbReference type="Proteomes" id="UP000287601">
    <property type="component" value="Chromosome"/>
</dbReference>
<dbReference type="InterPro" id="IPR029787">
    <property type="entry name" value="Nucleotide_cyclase"/>
</dbReference>
<feature type="domain" description="GGDEF" evidence="2">
    <location>
        <begin position="607"/>
        <end position="740"/>
    </location>
</feature>
<dbReference type="GO" id="GO:0005886">
    <property type="term" value="C:plasma membrane"/>
    <property type="evidence" value="ECO:0007669"/>
    <property type="project" value="TreeGrafter"/>
</dbReference>
<dbReference type="Gene3D" id="3.30.70.270">
    <property type="match status" value="1"/>
</dbReference>
<dbReference type="SMART" id="SM00062">
    <property type="entry name" value="PBPb"/>
    <property type="match status" value="2"/>
</dbReference>
<dbReference type="OrthoDB" id="9810305at2"/>
<reference evidence="3 4" key="1">
    <citation type="submission" date="2019-01" db="EMBL/GenBank/DDBJ databases">
        <title>Draft genomes of a novel of Aminipila strains.</title>
        <authorList>
            <person name="Ma S."/>
        </authorList>
    </citation>
    <scope>NUCLEOTIDE SEQUENCE [LARGE SCALE GENOMIC DNA]</scope>
    <source>
        <strain evidence="4">JN-39</strain>
    </source>
</reference>
<evidence type="ECO:0000313" key="4">
    <source>
        <dbReference type="Proteomes" id="UP000287601"/>
    </source>
</evidence>
<organism evidence="3 4">
    <name type="scientific">Aminipila luticellarii</name>
    <dbReference type="NCBI Taxonomy" id="2507160"/>
    <lineage>
        <taxon>Bacteria</taxon>
        <taxon>Bacillati</taxon>
        <taxon>Bacillota</taxon>
        <taxon>Clostridia</taxon>
        <taxon>Peptostreptococcales</taxon>
        <taxon>Anaerovoracaceae</taxon>
        <taxon>Aminipila</taxon>
    </lineage>
</organism>
<keyword evidence="4" id="KW-1185">Reference proteome</keyword>
<dbReference type="Gene3D" id="3.40.190.10">
    <property type="entry name" value="Periplasmic binding protein-like II"/>
    <property type="match status" value="4"/>
</dbReference>
<name>A0A410PY55_9FIRM</name>
<protein>
    <submittedName>
        <fullName evidence="3">Transporter substrate-binding domain-containing protein</fullName>
    </submittedName>
</protein>
<dbReference type="GO" id="GO:1902201">
    <property type="term" value="P:negative regulation of bacterial-type flagellum-dependent cell motility"/>
    <property type="evidence" value="ECO:0007669"/>
    <property type="project" value="TreeGrafter"/>
</dbReference>
<keyword evidence="1" id="KW-0812">Transmembrane</keyword>
<dbReference type="SUPFAM" id="SSF55073">
    <property type="entry name" value="Nucleotide cyclase"/>
    <property type="match status" value="1"/>
</dbReference>
<dbReference type="GO" id="GO:0052621">
    <property type="term" value="F:diguanylate cyclase activity"/>
    <property type="evidence" value="ECO:0007669"/>
    <property type="project" value="TreeGrafter"/>
</dbReference>
<keyword evidence="1" id="KW-1133">Transmembrane helix</keyword>
<dbReference type="PROSITE" id="PS50887">
    <property type="entry name" value="GGDEF"/>
    <property type="match status" value="1"/>
</dbReference>
<dbReference type="InterPro" id="IPR043128">
    <property type="entry name" value="Rev_trsase/Diguanyl_cyclase"/>
</dbReference>
<dbReference type="PANTHER" id="PTHR45138:SF9">
    <property type="entry name" value="DIGUANYLATE CYCLASE DGCM-RELATED"/>
    <property type="match status" value="1"/>
</dbReference>
<dbReference type="InterPro" id="IPR001638">
    <property type="entry name" value="Solute-binding_3/MltF_N"/>
</dbReference>
<evidence type="ECO:0000259" key="2">
    <source>
        <dbReference type="PROSITE" id="PS50887"/>
    </source>
</evidence>
<sequence>MVKSNQHVIEIAVRISIAFLALLIMLFFTPPQTSFGEVKSNPERKIVRVGYYLYDGYQEADKNGTYSGYGYDYLQEISQFAGWDYTFIIATFQECVQMLERGDVDIVGGLDKNALKSDKIIYSHLSNRVSETELYTTMNNMNLNFDDFSKMNGISVGILKNDYQELYLNEYAKQNHITLHKKYYDSLKDMERALEQGEIQAILTSAETNKKYSKVIGKMDEHPLYYGINKKNQSLMDELNKSMQNIKNSNPSYDMQIQNKYFIKGKMAAPSFTVEELRYIKKKGTVKVAYDQGWQPIEYYDEKTGDIKGVTKDLFDLLSKYTGLKFEFVRAGDLSEALEDVKTGKADMISLVSHDYNISEQRGIYTSSICINASLVGVLAKDRNFDGIKQIAMPKDYYLDILKNYKVKEYDTVEDCFEAVNSGEADATIANAYAANYYLANPKFVNLIRQDLIGYSEDLSLGVSKNEDIELLNILNKGLHCISDMELSNIILSNYVVYEQPKFRKLYYSNPIFFLGSIIVLVAAVMGILIYIILLKNKMYATNMKMIEFLNIEKSRMENTLRNEAERDSLTGLFNRRKIESEVKEFLLKISVDNQISLQDTNVPSHDLHSFMIMDLDGFKSINDHYGHPEGDALLRRISVELELAAGQDNLVGRLGGDEFVFLFKNITGKSESAHLAKKIHKVIRQIAQEDEKWKAISVSIGVTLFGYETYSFKELYQRADQALYQAKKTGKNKVVFYGEL</sequence>
<dbReference type="Pfam" id="PF00990">
    <property type="entry name" value="GGDEF"/>
    <property type="match status" value="1"/>
</dbReference>
<evidence type="ECO:0000256" key="1">
    <source>
        <dbReference type="SAM" id="Phobius"/>
    </source>
</evidence>
<feature type="transmembrane region" description="Helical" evidence="1">
    <location>
        <begin position="512"/>
        <end position="535"/>
    </location>
</feature>
<dbReference type="InterPro" id="IPR050469">
    <property type="entry name" value="Diguanylate_Cyclase"/>
</dbReference>
<keyword evidence="1" id="KW-0472">Membrane</keyword>
<dbReference type="SMART" id="SM00267">
    <property type="entry name" value="GGDEF"/>
    <property type="match status" value="1"/>
</dbReference>